<reference evidence="1" key="1">
    <citation type="submission" date="2021-06" db="EMBL/GenBank/DDBJ databases">
        <authorList>
            <person name="Kallberg Y."/>
            <person name="Tangrot J."/>
            <person name="Rosling A."/>
        </authorList>
    </citation>
    <scope>NUCLEOTIDE SEQUENCE</scope>
    <source>
        <strain evidence="1">AU212A</strain>
    </source>
</reference>
<name>A0ACA9MN34_9GLOM</name>
<feature type="non-terminal residue" evidence="1">
    <location>
        <position position="1"/>
    </location>
</feature>
<sequence length="44" mass="5003">DDVHNKLLELFKNSCSPSSALYTLEDDLHFSVLNKQKLVELLAN</sequence>
<organism evidence="1 2">
    <name type="scientific">Scutellospora calospora</name>
    <dbReference type="NCBI Taxonomy" id="85575"/>
    <lineage>
        <taxon>Eukaryota</taxon>
        <taxon>Fungi</taxon>
        <taxon>Fungi incertae sedis</taxon>
        <taxon>Mucoromycota</taxon>
        <taxon>Glomeromycotina</taxon>
        <taxon>Glomeromycetes</taxon>
        <taxon>Diversisporales</taxon>
        <taxon>Gigasporaceae</taxon>
        <taxon>Scutellospora</taxon>
    </lineage>
</organism>
<keyword evidence="2" id="KW-1185">Reference proteome</keyword>
<comment type="caution">
    <text evidence="1">The sequence shown here is derived from an EMBL/GenBank/DDBJ whole genome shotgun (WGS) entry which is preliminary data.</text>
</comment>
<gene>
    <name evidence="1" type="ORF">SCALOS_LOCUS6937</name>
</gene>
<accession>A0ACA9MN34</accession>
<evidence type="ECO:0000313" key="2">
    <source>
        <dbReference type="Proteomes" id="UP000789860"/>
    </source>
</evidence>
<dbReference type="EMBL" id="CAJVPM010014544">
    <property type="protein sequence ID" value="CAG8601528.1"/>
    <property type="molecule type" value="Genomic_DNA"/>
</dbReference>
<evidence type="ECO:0000313" key="1">
    <source>
        <dbReference type="EMBL" id="CAG8601528.1"/>
    </source>
</evidence>
<dbReference type="Proteomes" id="UP000789860">
    <property type="component" value="Unassembled WGS sequence"/>
</dbReference>
<proteinExistence type="predicted"/>
<protein>
    <submittedName>
        <fullName evidence="1">441_t:CDS:1</fullName>
    </submittedName>
</protein>